<dbReference type="GO" id="GO:0003677">
    <property type="term" value="F:DNA binding"/>
    <property type="evidence" value="ECO:0007669"/>
    <property type="project" value="UniProtKB-KW"/>
</dbReference>
<dbReference type="AlphaFoldDB" id="A0A9E7KJ33"/>
<protein>
    <submittedName>
        <fullName evidence="2">Myb-like DNA-binding domain containing protein</fullName>
    </submittedName>
</protein>
<sequence length="124" mass="13452">MLAVVADRCLHLVNGVNHLPLDESSFIASNLWTTSSSSSLLPTTSVENFPELQTHNRSQLRGKLKNNLLSPHHTSFVSDSGIVGSLHSSSSRLSSEYHGSSLPLQMRHPSVATPSPKVDLYAFS</sequence>
<evidence type="ECO:0000313" key="2">
    <source>
        <dbReference type="EMBL" id="URE22703.1"/>
    </source>
</evidence>
<accession>A0A9E7KJ33</accession>
<feature type="region of interest" description="Disordered" evidence="1">
    <location>
        <begin position="81"/>
        <end position="110"/>
    </location>
</feature>
<organism evidence="2 3">
    <name type="scientific">Musa troglodytarum</name>
    <name type="common">fe'i banana</name>
    <dbReference type="NCBI Taxonomy" id="320322"/>
    <lineage>
        <taxon>Eukaryota</taxon>
        <taxon>Viridiplantae</taxon>
        <taxon>Streptophyta</taxon>
        <taxon>Embryophyta</taxon>
        <taxon>Tracheophyta</taxon>
        <taxon>Spermatophyta</taxon>
        <taxon>Magnoliopsida</taxon>
        <taxon>Liliopsida</taxon>
        <taxon>Zingiberales</taxon>
        <taxon>Musaceae</taxon>
        <taxon>Musa</taxon>
    </lineage>
</organism>
<keyword evidence="2" id="KW-0238">DNA-binding</keyword>
<evidence type="ECO:0000313" key="3">
    <source>
        <dbReference type="Proteomes" id="UP001055439"/>
    </source>
</evidence>
<evidence type="ECO:0000256" key="1">
    <source>
        <dbReference type="SAM" id="MobiDB-lite"/>
    </source>
</evidence>
<dbReference type="Proteomes" id="UP001055439">
    <property type="component" value="Chromosome 8"/>
</dbReference>
<dbReference type="OrthoDB" id="551907at2759"/>
<dbReference type="EMBL" id="CP097510">
    <property type="protein sequence ID" value="URE22703.1"/>
    <property type="molecule type" value="Genomic_DNA"/>
</dbReference>
<keyword evidence="3" id="KW-1185">Reference proteome</keyword>
<gene>
    <name evidence="2" type="ORF">MUK42_18062</name>
</gene>
<feature type="compositionally biased region" description="Low complexity" evidence="1">
    <location>
        <begin position="81"/>
        <end position="102"/>
    </location>
</feature>
<proteinExistence type="predicted"/>
<reference evidence="2" key="1">
    <citation type="submission" date="2022-05" db="EMBL/GenBank/DDBJ databases">
        <title>The Musa troglodytarum L. genome provides insights into the mechanism of non-climacteric behaviour and enrichment of carotenoids.</title>
        <authorList>
            <person name="Wang J."/>
        </authorList>
    </citation>
    <scope>NUCLEOTIDE SEQUENCE</scope>
    <source>
        <tissue evidence="2">Leaf</tissue>
    </source>
</reference>
<name>A0A9E7KJ33_9LILI</name>